<dbReference type="AlphaFoldDB" id="A0A0C6G6N2"/>
<protein>
    <submittedName>
        <fullName evidence="2">DUF2714 domain-containing protein</fullName>
    </submittedName>
</protein>
<keyword evidence="4" id="KW-1185">Reference proteome</keyword>
<reference evidence="2" key="2">
    <citation type="submission" date="2024-01" db="EMBL/GenBank/DDBJ databases">
        <title>Complete genome sequence of Mycoplasma arginini type strain G 230.</title>
        <authorList>
            <person name="Spergser J."/>
        </authorList>
    </citation>
    <scope>NUCLEOTIDE SEQUENCE</scope>
    <source>
        <strain evidence="2">NCTC 10129</strain>
    </source>
</reference>
<organism evidence="1 3">
    <name type="scientific">Mycoplasmopsis arginini</name>
    <name type="common">Mycoplasma arginini</name>
    <dbReference type="NCBI Taxonomy" id="2094"/>
    <lineage>
        <taxon>Bacteria</taxon>
        <taxon>Bacillati</taxon>
        <taxon>Mycoplasmatota</taxon>
        <taxon>Mycoplasmoidales</taxon>
        <taxon>Metamycoplasmataceae</taxon>
        <taxon>Mycoplasmopsis</taxon>
    </lineage>
</organism>
<evidence type="ECO:0000313" key="3">
    <source>
        <dbReference type="Proteomes" id="UP001162175"/>
    </source>
</evidence>
<name>A0A0C6G6N2_MYCAR</name>
<evidence type="ECO:0000313" key="1">
    <source>
        <dbReference type="EMBL" id="MDI3349471.1"/>
    </source>
</evidence>
<dbReference type="EMBL" id="CP143577">
    <property type="protein sequence ID" value="WVN22112.1"/>
    <property type="molecule type" value="Genomic_DNA"/>
</dbReference>
<dbReference type="Proteomes" id="UP001432074">
    <property type="component" value="Chromosome"/>
</dbReference>
<proteinExistence type="predicted"/>
<dbReference type="KEGG" id="marg:MARG145_0790"/>
<dbReference type="InterPro" id="IPR021222">
    <property type="entry name" value="DUF2714"/>
</dbReference>
<dbReference type="GeneID" id="80703739"/>
<evidence type="ECO:0000313" key="4">
    <source>
        <dbReference type="Proteomes" id="UP001432074"/>
    </source>
</evidence>
<dbReference type="EMBL" id="JAPFAR010000024">
    <property type="protein sequence ID" value="MDI3349471.1"/>
    <property type="molecule type" value="Genomic_DNA"/>
</dbReference>
<gene>
    <name evidence="1" type="ORF">DCBHLPFO_00581</name>
    <name evidence="2" type="ORF">V2E25_00735</name>
</gene>
<evidence type="ECO:0000313" key="2">
    <source>
        <dbReference type="EMBL" id="WVN22112.1"/>
    </source>
</evidence>
<dbReference type="RefSeq" id="WP_004415316.1">
    <property type="nucleotide sequence ID" value="NZ_AP014657.1"/>
</dbReference>
<dbReference type="OrthoDB" id="398973at2"/>
<sequence length="169" mass="19916">MKINKKELNLFKETTKKIDLLNASFDEIKKQDKFISFDKLISTVLLKSTTSFKNKEINKLLDLLKTAFLNKQEIIFDKFIISFKLDKELNNFYLVPYITDKPATNFEAINLKTNSSLIKENITLYLNDEINNLLANNFYIEIFENIIIKSDNQNNLLNIFYNEKNILGW</sequence>
<dbReference type="Pfam" id="PF10896">
    <property type="entry name" value="DUF2714"/>
    <property type="match status" value="1"/>
</dbReference>
<reference evidence="1" key="1">
    <citation type="submission" date="2022-11" db="EMBL/GenBank/DDBJ databases">
        <title>Draft genome of Mycoplasma arginini isolated from fly.</title>
        <authorList>
            <person name="Severgnini M."/>
            <person name="Gioia G."/>
            <person name="Cremonesi P."/>
            <person name="Moroni P."/>
            <person name="Addis M.F."/>
            <person name="Castiglioni B."/>
        </authorList>
    </citation>
    <scope>NUCLEOTIDE SEQUENCE</scope>
    <source>
        <strain evidence="1">QMP CG1-1632</strain>
    </source>
</reference>
<accession>A0A0C6G6N2</accession>
<dbReference type="Proteomes" id="UP001162175">
    <property type="component" value="Unassembled WGS sequence"/>
</dbReference>